<dbReference type="EMBL" id="JPER01000001">
    <property type="protein sequence ID" value="KFZ31409.1"/>
    <property type="molecule type" value="Genomic_DNA"/>
</dbReference>
<dbReference type="PROSITE" id="PS51257">
    <property type="entry name" value="PROKAR_LIPOPROTEIN"/>
    <property type="match status" value="1"/>
</dbReference>
<reference evidence="5 6" key="1">
    <citation type="submission" date="2014-06" db="EMBL/GenBank/DDBJ databases">
        <title>The draft genome sequence of Idiomarina salinarum ISL-52.</title>
        <authorList>
            <person name="Du J."/>
            <person name="Shao Z."/>
        </authorList>
    </citation>
    <scope>NUCLEOTIDE SEQUENCE [LARGE SCALE GENOMIC DNA]</scope>
    <source>
        <strain evidence="5 6">ISL-52</strain>
    </source>
</reference>
<dbReference type="GO" id="GO:0016020">
    <property type="term" value="C:membrane"/>
    <property type="evidence" value="ECO:0007669"/>
    <property type="project" value="InterPro"/>
</dbReference>
<evidence type="ECO:0000256" key="3">
    <source>
        <dbReference type="SAM" id="MobiDB-lite"/>
    </source>
</evidence>
<dbReference type="PANTHER" id="PTHR30035:SF3">
    <property type="entry name" value="INTERMEMBRANE PHOSPHOLIPID TRANSPORT SYSTEM LIPOPROTEIN MLAA"/>
    <property type="match status" value="1"/>
</dbReference>
<dbReference type="InterPro" id="IPR007428">
    <property type="entry name" value="MlaA"/>
</dbReference>
<protein>
    <submittedName>
        <fullName evidence="5">Lipoprotein</fullName>
    </submittedName>
</protein>
<feature type="chain" id="PRO_5001905620" evidence="4">
    <location>
        <begin position="18"/>
        <end position="242"/>
    </location>
</feature>
<comment type="similarity">
    <text evidence="1">Belongs to the MlaA family.</text>
</comment>
<dbReference type="AlphaFoldDB" id="A0A094J029"/>
<organism evidence="5 6">
    <name type="scientific">Pseudidiomarina salinarum</name>
    <dbReference type="NCBI Taxonomy" id="435908"/>
    <lineage>
        <taxon>Bacteria</taxon>
        <taxon>Pseudomonadati</taxon>
        <taxon>Pseudomonadota</taxon>
        <taxon>Gammaproteobacteria</taxon>
        <taxon>Alteromonadales</taxon>
        <taxon>Idiomarinaceae</taxon>
        <taxon>Pseudidiomarina</taxon>
    </lineage>
</organism>
<dbReference type="GO" id="GO:0120010">
    <property type="term" value="P:intermembrane phospholipid transfer"/>
    <property type="evidence" value="ECO:0007669"/>
    <property type="project" value="TreeGrafter"/>
</dbReference>
<accession>A0A094J029</accession>
<dbReference type="eggNOG" id="COG2853">
    <property type="taxonomic scope" value="Bacteria"/>
</dbReference>
<dbReference type="Proteomes" id="UP000054363">
    <property type="component" value="Unassembled WGS sequence"/>
</dbReference>
<keyword evidence="5" id="KW-0449">Lipoprotein</keyword>
<evidence type="ECO:0000256" key="4">
    <source>
        <dbReference type="SAM" id="SignalP"/>
    </source>
</evidence>
<keyword evidence="2 4" id="KW-0732">Signal</keyword>
<evidence type="ECO:0000256" key="2">
    <source>
        <dbReference type="ARBA" id="ARBA00022729"/>
    </source>
</evidence>
<evidence type="ECO:0000313" key="6">
    <source>
        <dbReference type="Proteomes" id="UP000054363"/>
    </source>
</evidence>
<feature type="region of interest" description="Disordered" evidence="3">
    <location>
        <begin position="223"/>
        <end position="242"/>
    </location>
</feature>
<comment type="caution">
    <text evidence="5">The sequence shown here is derived from an EMBL/GenBank/DDBJ whole genome shotgun (WGS) entry which is preliminary data.</text>
</comment>
<keyword evidence="6" id="KW-1185">Reference proteome</keyword>
<sequence length="242" mass="27060">MRMIGVVFVSLVLTACAASPDEDMYADPRDPFEDTNRDFWDLNRELDDAILWPAARTYGKLPQPVRTGLLNAAENLSEPSSLVNNVLQGKVTDAGVSFWRFAINSTIGIFGVFDVASPMGLSRRDEGFGETLAFWGVGDGPYLMLPALGPTVPTDRGGDVVDGLYFPLDDLSTPVSVARFVIKALDTRLQLQEQEELLENSLDPYAFVREAYYQRWRDKVFDGNPPPTEAEEELDEDFYDQF</sequence>
<evidence type="ECO:0000313" key="5">
    <source>
        <dbReference type="EMBL" id="KFZ31409.1"/>
    </source>
</evidence>
<dbReference type="Pfam" id="PF04333">
    <property type="entry name" value="MlaA"/>
    <property type="match status" value="1"/>
</dbReference>
<dbReference type="OrthoDB" id="9785326at2"/>
<proteinExistence type="inferred from homology"/>
<feature type="signal peptide" evidence="4">
    <location>
        <begin position="1"/>
        <end position="17"/>
    </location>
</feature>
<dbReference type="PRINTS" id="PR01805">
    <property type="entry name" value="VACJLIPOPROT"/>
</dbReference>
<gene>
    <name evidence="5" type="ORF">IDSA_01425</name>
</gene>
<name>A0A094J029_9GAMM</name>
<feature type="compositionally biased region" description="Acidic residues" evidence="3">
    <location>
        <begin position="229"/>
        <end position="242"/>
    </location>
</feature>
<dbReference type="STRING" id="435908.IDSA_01425"/>
<evidence type="ECO:0000256" key="1">
    <source>
        <dbReference type="ARBA" id="ARBA00010634"/>
    </source>
</evidence>
<dbReference type="PANTHER" id="PTHR30035">
    <property type="entry name" value="LIPOPROTEIN VACJ-RELATED"/>
    <property type="match status" value="1"/>
</dbReference>